<keyword evidence="1" id="KW-0812">Transmembrane</keyword>
<organism evidence="2 3">
    <name type="scientific">Clostridium tagluense</name>
    <dbReference type="NCBI Taxonomy" id="360422"/>
    <lineage>
        <taxon>Bacteria</taxon>
        <taxon>Bacillati</taxon>
        <taxon>Bacillota</taxon>
        <taxon>Clostridia</taxon>
        <taxon>Eubacteriales</taxon>
        <taxon>Clostridiaceae</taxon>
        <taxon>Clostridium</taxon>
    </lineage>
</organism>
<keyword evidence="1" id="KW-0472">Membrane</keyword>
<dbReference type="OrthoDB" id="9814848at2"/>
<dbReference type="AlphaFoldDB" id="A0A401UFZ3"/>
<gene>
    <name evidence="2" type="ORF">Ctaglu_01100</name>
</gene>
<dbReference type="Pfam" id="PF14898">
    <property type="entry name" value="DUF4491"/>
    <property type="match status" value="1"/>
</dbReference>
<dbReference type="RefSeq" id="WP_124997004.1">
    <property type="nucleotide sequence ID" value="NZ_BHYK01000001.1"/>
</dbReference>
<dbReference type="EMBL" id="BHYK01000001">
    <property type="protein sequence ID" value="GCD08487.1"/>
    <property type="molecule type" value="Genomic_DNA"/>
</dbReference>
<reference evidence="2 3" key="1">
    <citation type="submission" date="2018-11" db="EMBL/GenBank/DDBJ databases">
        <title>Genome sequencing and assembly of Clostridium tagluense strain A121.</title>
        <authorList>
            <person name="Murakami T."/>
            <person name="Segawa T."/>
            <person name="Shcherbakova V.A."/>
            <person name="Mori H."/>
            <person name="Yoshimura Y."/>
        </authorList>
    </citation>
    <scope>NUCLEOTIDE SEQUENCE [LARGE SCALE GENOMIC DNA]</scope>
    <source>
        <strain evidence="2 3">A121</strain>
    </source>
</reference>
<name>A0A401UFZ3_9CLOT</name>
<keyword evidence="3" id="KW-1185">Reference proteome</keyword>
<evidence type="ECO:0000313" key="3">
    <source>
        <dbReference type="Proteomes" id="UP000287872"/>
    </source>
</evidence>
<dbReference type="GeneID" id="77239463"/>
<comment type="caution">
    <text evidence="2">The sequence shown here is derived from an EMBL/GenBank/DDBJ whole genome shotgun (WGS) entry which is preliminary data.</text>
</comment>
<proteinExistence type="predicted"/>
<accession>A0A401UFZ3</accession>
<feature type="transmembrane region" description="Helical" evidence="1">
    <location>
        <begin position="34"/>
        <end position="50"/>
    </location>
</feature>
<sequence length="99" mass="11433">MSFYGIIIGIISFSIIGIFHPIVIKGEYYFGKKIWPIFLFSGIIFIIISIYLKNEILSACMGVLGFSCLWSIHELIQQEERVKKGWFPQNQSKKINSKL</sequence>
<evidence type="ECO:0000313" key="2">
    <source>
        <dbReference type="EMBL" id="GCD08487.1"/>
    </source>
</evidence>
<keyword evidence="1" id="KW-1133">Transmembrane helix</keyword>
<feature type="transmembrane region" description="Helical" evidence="1">
    <location>
        <begin position="6"/>
        <end position="22"/>
    </location>
</feature>
<evidence type="ECO:0000256" key="1">
    <source>
        <dbReference type="SAM" id="Phobius"/>
    </source>
</evidence>
<dbReference type="Proteomes" id="UP000287872">
    <property type="component" value="Unassembled WGS sequence"/>
</dbReference>
<protein>
    <submittedName>
        <fullName evidence="2">DUF4491 domain-containing protein</fullName>
    </submittedName>
</protein>
<dbReference type="InterPro" id="IPR027890">
    <property type="entry name" value="DUF4491"/>
</dbReference>